<sequence>MFQLTTLLQNDIVIIEVSGANQYLSVVWLKHPDSNEFKSILRELPKLMDGKQIRFLISDSRKILYLDISSQNFLAQQFYPLLAREDTFTIAYVVSPASYDTMDIYRISDIMKETPGLRDRLETSIFLSQEDAQEWITEQSRQHRRLAQASGTSIAGR</sequence>
<evidence type="ECO:0000313" key="2">
    <source>
        <dbReference type="Proteomes" id="UP000036458"/>
    </source>
</evidence>
<gene>
    <name evidence="1" type="ORF">TH63_05445</name>
</gene>
<evidence type="ECO:0008006" key="3">
    <source>
        <dbReference type="Google" id="ProtNLM"/>
    </source>
</evidence>
<keyword evidence="2" id="KW-1185">Reference proteome</keyword>
<name>A0A0H4VHM4_9BACT</name>
<evidence type="ECO:0000313" key="1">
    <source>
        <dbReference type="EMBL" id="AKQ45200.1"/>
    </source>
</evidence>
<dbReference type="Proteomes" id="UP000036458">
    <property type="component" value="Chromosome"/>
</dbReference>
<dbReference type="PATRIC" id="fig|1379910.4.peg.1189"/>
<dbReference type="OrthoDB" id="894274at2"/>
<accession>A0A0H4VHM4</accession>
<dbReference type="EMBL" id="CP010777">
    <property type="protein sequence ID" value="AKQ45200.1"/>
    <property type="molecule type" value="Genomic_DNA"/>
</dbReference>
<dbReference type="STRING" id="1379910.TH63_05445"/>
<dbReference type="RefSeq" id="WP_048920056.1">
    <property type="nucleotide sequence ID" value="NZ_CP010777.1"/>
</dbReference>
<proteinExistence type="predicted"/>
<organism evidence="1 2">
    <name type="scientific">Rufibacter radiotolerans</name>
    <dbReference type="NCBI Taxonomy" id="1379910"/>
    <lineage>
        <taxon>Bacteria</taxon>
        <taxon>Pseudomonadati</taxon>
        <taxon>Bacteroidota</taxon>
        <taxon>Cytophagia</taxon>
        <taxon>Cytophagales</taxon>
        <taxon>Hymenobacteraceae</taxon>
        <taxon>Rufibacter</taxon>
    </lineage>
</organism>
<reference evidence="1 2" key="1">
    <citation type="submission" date="2015-01" db="EMBL/GenBank/DDBJ databases">
        <title>Rufibacter sp./DG31D/ whole genome sequencing.</title>
        <authorList>
            <person name="Kim M.K."/>
            <person name="Srinivasan S."/>
            <person name="Lee J.-J."/>
        </authorList>
    </citation>
    <scope>NUCLEOTIDE SEQUENCE [LARGE SCALE GENOMIC DNA]</scope>
    <source>
        <strain evidence="1 2">DG31D</strain>
    </source>
</reference>
<dbReference type="AlphaFoldDB" id="A0A0H4VHM4"/>
<protein>
    <recommendedName>
        <fullName evidence="3">STAS/SEC14 domain-containing protein</fullName>
    </recommendedName>
</protein>
<dbReference type="KEGG" id="ruf:TH63_05445"/>